<proteinExistence type="predicted"/>
<reference evidence="1 2" key="1">
    <citation type="journal article" date="2013" name="Proc. Natl. Acad. Sci. U.S.A.">
        <title>Genome of an arbuscular mycorrhizal fungus provides insight into the oldest plant symbiosis.</title>
        <authorList>
            <person name="Tisserant E."/>
            <person name="Malbreil M."/>
            <person name="Kuo A."/>
            <person name="Kohler A."/>
            <person name="Symeonidi A."/>
            <person name="Balestrini R."/>
            <person name="Charron P."/>
            <person name="Duensing N."/>
            <person name="Frei Dit Frey N."/>
            <person name="Gianinazzi-Pearson V."/>
            <person name="Gilbert L.B."/>
            <person name="Handa Y."/>
            <person name="Herr J.R."/>
            <person name="Hijri M."/>
            <person name="Koul R."/>
            <person name="Kawaguchi M."/>
            <person name="Krajinski F."/>
            <person name="Lammers P.J."/>
            <person name="Masclaux F.G."/>
            <person name="Murat C."/>
            <person name="Morin E."/>
            <person name="Ndikumana S."/>
            <person name="Pagni M."/>
            <person name="Petitpierre D."/>
            <person name="Requena N."/>
            <person name="Rosikiewicz P."/>
            <person name="Riley R."/>
            <person name="Saito K."/>
            <person name="San Clemente H."/>
            <person name="Shapiro H."/>
            <person name="van Tuinen D."/>
            <person name="Becard G."/>
            <person name="Bonfante P."/>
            <person name="Paszkowski U."/>
            <person name="Shachar-Hill Y.Y."/>
            <person name="Tuskan G.A."/>
            <person name="Young P.W."/>
            <person name="Sanders I.R."/>
            <person name="Henrissat B."/>
            <person name="Rensing S.A."/>
            <person name="Grigoriev I.V."/>
            <person name="Corradi N."/>
            <person name="Roux C."/>
            <person name="Martin F."/>
        </authorList>
    </citation>
    <scope>NUCLEOTIDE SEQUENCE [LARGE SCALE GENOMIC DNA]</scope>
    <source>
        <strain evidence="1 2">DAOM 197198</strain>
    </source>
</reference>
<sequence>PSKYEERRGINYFDYMEVEKFLLNIIYATIQITRHIFHLTNSGPILWKNPWGYNSKLINSFYKKKFITLC</sequence>
<keyword evidence="2" id="KW-1185">Reference proteome</keyword>
<evidence type="ECO:0000313" key="1">
    <source>
        <dbReference type="EMBL" id="POG74472.1"/>
    </source>
</evidence>
<dbReference type="AlphaFoldDB" id="A0A2P4QA16"/>
<dbReference type="Proteomes" id="UP000018888">
    <property type="component" value="Unassembled WGS sequence"/>
</dbReference>
<protein>
    <submittedName>
        <fullName evidence="1">Uncharacterized protein</fullName>
    </submittedName>
</protein>
<dbReference type="EMBL" id="AUPC02000071">
    <property type="protein sequence ID" value="POG74472.1"/>
    <property type="molecule type" value="Genomic_DNA"/>
</dbReference>
<feature type="non-terminal residue" evidence="1">
    <location>
        <position position="1"/>
    </location>
</feature>
<comment type="caution">
    <text evidence="1">The sequence shown here is derived from an EMBL/GenBank/DDBJ whole genome shotgun (WGS) entry which is preliminary data.</text>
</comment>
<evidence type="ECO:0000313" key="2">
    <source>
        <dbReference type="Proteomes" id="UP000018888"/>
    </source>
</evidence>
<accession>A0A2P4QA16</accession>
<gene>
    <name evidence="1" type="ORF">GLOIN_2v1576063</name>
</gene>
<name>A0A2P4QA16_RHIID</name>
<reference evidence="1 2" key="2">
    <citation type="journal article" date="2018" name="New Phytol.">
        <title>High intraspecific genome diversity in the model arbuscular mycorrhizal symbiont Rhizophagus irregularis.</title>
        <authorList>
            <person name="Chen E.C.H."/>
            <person name="Morin E."/>
            <person name="Beaudet D."/>
            <person name="Noel J."/>
            <person name="Yildirir G."/>
            <person name="Ndikumana S."/>
            <person name="Charron P."/>
            <person name="St-Onge C."/>
            <person name="Giorgi J."/>
            <person name="Kruger M."/>
            <person name="Marton T."/>
            <person name="Ropars J."/>
            <person name="Grigoriev I.V."/>
            <person name="Hainaut M."/>
            <person name="Henrissat B."/>
            <person name="Roux C."/>
            <person name="Martin F."/>
            <person name="Corradi N."/>
        </authorList>
    </citation>
    <scope>NUCLEOTIDE SEQUENCE [LARGE SCALE GENOMIC DNA]</scope>
    <source>
        <strain evidence="1 2">DAOM 197198</strain>
    </source>
</reference>
<organism evidence="1 2">
    <name type="scientific">Rhizophagus irregularis (strain DAOM 181602 / DAOM 197198 / MUCL 43194)</name>
    <name type="common">Arbuscular mycorrhizal fungus</name>
    <name type="synonym">Glomus intraradices</name>
    <dbReference type="NCBI Taxonomy" id="747089"/>
    <lineage>
        <taxon>Eukaryota</taxon>
        <taxon>Fungi</taxon>
        <taxon>Fungi incertae sedis</taxon>
        <taxon>Mucoromycota</taxon>
        <taxon>Glomeromycotina</taxon>
        <taxon>Glomeromycetes</taxon>
        <taxon>Glomerales</taxon>
        <taxon>Glomeraceae</taxon>
        <taxon>Rhizophagus</taxon>
    </lineage>
</organism>